<reference evidence="4" key="1">
    <citation type="journal article" date="2011" name="Environ. Microbiol.">
        <title>Genomic insights into the metabolic potential of the polycyclic aromatic hydrocarbon degrading sulfate-reducing Deltaproteobacterium N47.</title>
        <authorList>
            <person name="Bergmann F."/>
            <person name="Selesi D."/>
            <person name="Weinmaier T."/>
            <person name="Tischler P."/>
            <person name="Rattei T."/>
            <person name="Meckenstock R.U."/>
        </authorList>
    </citation>
    <scope>NUCLEOTIDE SEQUENCE</scope>
</reference>
<feature type="coiled-coil region" evidence="1">
    <location>
        <begin position="76"/>
        <end position="103"/>
    </location>
</feature>
<dbReference type="PANTHER" id="PTHR30604">
    <property type="entry name" value="PROTEIN TRANSPORT PROTEIN HOFQ"/>
    <property type="match status" value="1"/>
</dbReference>
<evidence type="ECO:0000256" key="1">
    <source>
        <dbReference type="SAM" id="Coils"/>
    </source>
</evidence>
<protein>
    <recommendedName>
        <fullName evidence="3">NolW-like domain-containing protein</fullName>
    </recommendedName>
</protein>
<dbReference type="InterPro" id="IPR051808">
    <property type="entry name" value="Type_IV_pilus_biogenesis"/>
</dbReference>
<dbReference type="EMBL" id="FR695877">
    <property type="protein sequence ID" value="CBX31157.1"/>
    <property type="molecule type" value="Genomic_DNA"/>
</dbReference>
<keyword evidence="1" id="KW-0175">Coiled coil</keyword>
<evidence type="ECO:0000313" key="4">
    <source>
        <dbReference type="EMBL" id="CBX31157.1"/>
    </source>
</evidence>
<proteinExistence type="predicted"/>
<accession>E1YM24</accession>
<evidence type="ECO:0000259" key="3">
    <source>
        <dbReference type="Pfam" id="PF03958"/>
    </source>
</evidence>
<gene>
    <name evidence="4" type="ORF">N47_E46690</name>
</gene>
<feature type="domain" description="NolW-like" evidence="3">
    <location>
        <begin position="24"/>
        <end position="85"/>
    </location>
</feature>
<sequence>MKKHLLSIIIMCSFICLSCFADTVEIIQIRYRSAGDALKIVESLITPDGSVTMDERTNSLVVKDSEQSVTRILQVMQKFDKAIEQAKVRIRFTENEIDENRSVSITGGVHGKHGRISSGANPDGVDVRVKDVDKRKSAGNEYFINVASGSPAYIITGKRVPYNERWINLNRRHPVGMDTVVFENVETGLEVTPVIRGDHADIKIVPRISDRKQGGIIRYSEAATVINVPLGKWVTIGGADKNQNEVLQTFFENSGKDKVSYFSISIMVEK</sequence>
<organism evidence="4">
    <name type="scientific">uncultured Desulfobacterium sp</name>
    <dbReference type="NCBI Taxonomy" id="201089"/>
    <lineage>
        <taxon>Bacteria</taxon>
        <taxon>Pseudomonadati</taxon>
        <taxon>Thermodesulfobacteriota</taxon>
        <taxon>Desulfobacteria</taxon>
        <taxon>Desulfobacterales</taxon>
        <taxon>Desulfobacteriaceae</taxon>
        <taxon>Desulfobacterium</taxon>
        <taxon>environmental samples</taxon>
    </lineage>
</organism>
<keyword evidence="2" id="KW-0732">Signal</keyword>
<dbReference type="AlphaFoldDB" id="E1YM24"/>
<feature type="signal peptide" evidence="2">
    <location>
        <begin position="1"/>
        <end position="21"/>
    </location>
</feature>
<dbReference type="InterPro" id="IPR005644">
    <property type="entry name" value="NolW-like"/>
</dbReference>
<dbReference type="InterPro" id="IPR038591">
    <property type="entry name" value="NolW-like_sf"/>
</dbReference>
<feature type="chain" id="PRO_5003154994" description="NolW-like domain-containing protein" evidence="2">
    <location>
        <begin position="22"/>
        <end position="270"/>
    </location>
</feature>
<name>E1YM24_9BACT</name>
<evidence type="ECO:0000256" key="2">
    <source>
        <dbReference type="SAM" id="SignalP"/>
    </source>
</evidence>
<dbReference type="Pfam" id="PF03958">
    <property type="entry name" value="Secretin_N"/>
    <property type="match status" value="1"/>
</dbReference>
<dbReference type="PANTHER" id="PTHR30604:SF1">
    <property type="entry name" value="DNA UTILIZATION PROTEIN HOFQ"/>
    <property type="match status" value="1"/>
</dbReference>
<dbReference type="Gene3D" id="3.30.1370.120">
    <property type="match status" value="1"/>
</dbReference>